<feature type="signal peptide" evidence="1">
    <location>
        <begin position="1"/>
        <end position="23"/>
    </location>
</feature>
<gene>
    <name evidence="2" type="ORF">WQO_33620</name>
</gene>
<evidence type="ECO:0000313" key="3">
    <source>
        <dbReference type="Proteomes" id="UP000064183"/>
    </source>
</evidence>
<evidence type="ECO:0000313" key="2">
    <source>
        <dbReference type="EMBL" id="ALU97853.1"/>
    </source>
</evidence>
<feature type="chain" id="PRO_5006840953" evidence="1">
    <location>
        <begin position="24"/>
        <end position="65"/>
    </location>
</feature>
<keyword evidence="1" id="KW-0732">Signal</keyword>
<name>A0A0U3KG80_STRGL</name>
<dbReference type="AlphaFoldDB" id="A0A0U3KG80"/>
<dbReference type="KEGG" id="sgb:WQO_33620"/>
<proteinExistence type="predicted"/>
<protein>
    <submittedName>
        <fullName evidence="2">Uncharacterized protein</fullName>
    </submittedName>
</protein>
<evidence type="ECO:0000256" key="1">
    <source>
        <dbReference type="SAM" id="SignalP"/>
    </source>
</evidence>
<reference evidence="2 3" key="1">
    <citation type="journal article" date="2012" name="J. Bacteriol.">
        <title>Draft genome sequence of Streptomyces globisporus C-1027, which produces an antitumor antibiotic consisting of a nine-membered enediyne with a chromoprotein.</title>
        <authorList>
            <person name="Wang L."/>
            <person name="Wang S."/>
            <person name="He Q."/>
            <person name="Yu T."/>
            <person name="Li Q."/>
            <person name="Hong B."/>
        </authorList>
    </citation>
    <scope>NUCLEOTIDE SEQUENCE [LARGE SCALE GENOMIC DNA]</scope>
    <source>
        <strain evidence="2 3">C-1027</strain>
    </source>
</reference>
<dbReference type="Proteomes" id="UP000064183">
    <property type="component" value="Chromosome"/>
</dbReference>
<sequence length="65" mass="6794">MQQRRFGGGAGAVALLVLAVAPAAVPDDSPVLVALDVDRALPARECPGSELLDQTFVMRCRFVGV</sequence>
<accession>A0A0U3KG80</accession>
<organism evidence="2 3">
    <name type="scientific">Streptomyces globisporus C-1027</name>
    <dbReference type="NCBI Taxonomy" id="1172567"/>
    <lineage>
        <taxon>Bacteria</taxon>
        <taxon>Bacillati</taxon>
        <taxon>Actinomycetota</taxon>
        <taxon>Actinomycetes</taxon>
        <taxon>Kitasatosporales</taxon>
        <taxon>Streptomycetaceae</taxon>
        <taxon>Streptomyces</taxon>
    </lineage>
</organism>
<dbReference type="EMBL" id="CP013738">
    <property type="protein sequence ID" value="ALU97853.1"/>
    <property type="molecule type" value="Genomic_DNA"/>
</dbReference>